<evidence type="ECO:0000313" key="2">
    <source>
        <dbReference type="EMBL" id="GLS86689.1"/>
    </source>
</evidence>
<dbReference type="EMBL" id="BSPP01000005">
    <property type="protein sequence ID" value="GLS86689.1"/>
    <property type="molecule type" value="Genomic_DNA"/>
</dbReference>
<feature type="domain" description="DUF4376" evidence="1">
    <location>
        <begin position="62"/>
        <end position="168"/>
    </location>
</feature>
<dbReference type="InterPro" id="IPR025484">
    <property type="entry name" value="DUF4376"/>
</dbReference>
<organism evidence="2 3">
    <name type="scientific">Cypionkella aquatica</name>
    <dbReference type="NCBI Taxonomy" id="1756042"/>
    <lineage>
        <taxon>Bacteria</taxon>
        <taxon>Pseudomonadati</taxon>
        <taxon>Pseudomonadota</taxon>
        <taxon>Alphaproteobacteria</taxon>
        <taxon>Rhodobacterales</taxon>
        <taxon>Paracoccaceae</taxon>
        <taxon>Cypionkella</taxon>
    </lineage>
</organism>
<sequence>MMQICYEPETGVVLFTVNGSEIPAGLSGFWIAVDDHDIGDLSAWRVIDGALVLFDLEPMRLAFRAAVNAKRLAVITAGTTVQITGHGPVALQGRPEDQTSLQGLAFGAQLRVGMGDSTTLMDFLDRENVLHQLVPMQMLELWQKGAAFVSAIYARSWAIKEMDPATTDIDDPELWVPDA</sequence>
<dbReference type="AlphaFoldDB" id="A0AA37X0G3"/>
<keyword evidence="3" id="KW-1185">Reference proteome</keyword>
<protein>
    <recommendedName>
        <fullName evidence="1">DUF4376 domain-containing protein</fullName>
    </recommendedName>
</protein>
<evidence type="ECO:0000259" key="1">
    <source>
        <dbReference type="Pfam" id="PF14301"/>
    </source>
</evidence>
<dbReference type="RefSeq" id="WP_284324905.1">
    <property type="nucleotide sequence ID" value="NZ_BSPP01000005.1"/>
</dbReference>
<name>A0AA37X0G3_9RHOB</name>
<reference evidence="2 3" key="1">
    <citation type="journal article" date="2014" name="Int. J. Syst. Evol. Microbiol.">
        <title>Complete genome sequence of Corynebacterium casei LMG S-19264T (=DSM 44701T), isolated from a smear-ripened cheese.</title>
        <authorList>
            <consortium name="US DOE Joint Genome Institute (JGI-PGF)"/>
            <person name="Walter F."/>
            <person name="Albersmeier A."/>
            <person name="Kalinowski J."/>
            <person name="Ruckert C."/>
        </authorList>
    </citation>
    <scope>NUCLEOTIDE SEQUENCE [LARGE SCALE GENOMIC DNA]</scope>
    <source>
        <strain evidence="2 3">NBRC 111766</strain>
    </source>
</reference>
<evidence type="ECO:0000313" key="3">
    <source>
        <dbReference type="Proteomes" id="UP001157355"/>
    </source>
</evidence>
<proteinExistence type="predicted"/>
<gene>
    <name evidence="2" type="ORF">GCM10010873_16630</name>
</gene>
<dbReference type="Pfam" id="PF14301">
    <property type="entry name" value="DUF4376"/>
    <property type="match status" value="1"/>
</dbReference>
<comment type="caution">
    <text evidence="2">The sequence shown here is derived from an EMBL/GenBank/DDBJ whole genome shotgun (WGS) entry which is preliminary data.</text>
</comment>
<dbReference type="Proteomes" id="UP001157355">
    <property type="component" value="Unassembled WGS sequence"/>
</dbReference>
<accession>A0AA37X0G3</accession>